<dbReference type="AlphaFoldDB" id="A0A6J1EU16"/>
<keyword evidence="1" id="KW-0863">Zinc-finger</keyword>
<proteinExistence type="predicted"/>
<evidence type="ECO:0000259" key="3">
    <source>
        <dbReference type="PROSITE" id="PS50158"/>
    </source>
</evidence>
<gene>
    <name evidence="5" type="primary">LOC111436574</name>
</gene>
<evidence type="ECO:0000256" key="2">
    <source>
        <dbReference type="SAM" id="MobiDB-lite"/>
    </source>
</evidence>
<sequence>MRVNLQAEVVWDVVEHGDVEAHKDRMALSAIYQAIPKDVLLMLAEKDSAKATWETLQIMHMGVERVNEAKVQTLKSEFEAIRMKDGESIDDFTMKLTTVVSGIRSLGDVVEEISVVKKFLLAILPRFMQIVTSIEQFDDLKNMSVEEVVGRLKVHEERLRDYEDKEEGKYLLLTHEEWLARMKKKDAEDSSSSSMSERDSLYKEKRCRGHGRGRGGRGGRDSTTQIDESVNPQKNKSMIKCYSCGKYEHYAAKCGNKEHDEEANLMFSDDEKPTLMLAEKM</sequence>
<dbReference type="InterPro" id="IPR001878">
    <property type="entry name" value="Znf_CCHC"/>
</dbReference>
<dbReference type="GO" id="GO:0003676">
    <property type="term" value="F:nucleic acid binding"/>
    <property type="evidence" value="ECO:0007669"/>
    <property type="project" value="InterPro"/>
</dbReference>
<evidence type="ECO:0000313" key="4">
    <source>
        <dbReference type="Proteomes" id="UP000504609"/>
    </source>
</evidence>
<evidence type="ECO:0000313" key="5">
    <source>
        <dbReference type="RefSeq" id="XP_022930088.1"/>
    </source>
</evidence>
<dbReference type="PROSITE" id="PS50158">
    <property type="entry name" value="ZF_CCHC"/>
    <property type="match status" value="1"/>
</dbReference>
<reference evidence="5" key="1">
    <citation type="submission" date="2025-08" db="UniProtKB">
        <authorList>
            <consortium name="RefSeq"/>
        </authorList>
    </citation>
    <scope>IDENTIFICATION</scope>
    <source>
        <tissue evidence="5">Young leaves</tissue>
    </source>
</reference>
<dbReference type="GO" id="GO:0008270">
    <property type="term" value="F:zinc ion binding"/>
    <property type="evidence" value="ECO:0007669"/>
    <property type="project" value="UniProtKB-KW"/>
</dbReference>
<dbReference type="RefSeq" id="XP_022930088.1">
    <property type="nucleotide sequence ID" value="XM_023074320.1"/>
</dbReference>
<feature type="domain" description="CCHC-type" evidence="3">
    <location>
        <begin position="240"/>
        <end position="254"/>
    </location>
</feature>
<dbReference type="Pfam" id="PF14223">
    <property type="entry name" value="Retrotran_gag_2"/>
    <property type="match status" value="1"/>
</dbReference>
<dbReference type="PANTHER" id="PTHR35317:SF38">
    <property type="entry name" value="RNA-DIRECTED DNA POLYMERASE"/>
    <property type="match status" value="1"/>
</dbReference>
<feature type="compositionally biased region" description="Basic residues" evidence="2">
    <location>
        <begin position="205"/>
        <end position="217"/>
    </location>
</feature>
<feature type="compositionally biased region" description="Polar residues" evidence="2">
    <location>
        <begin position="221"/>
        <end position="232"/>
    </location>
</feature>
<protein>
    <submittedName>
        <fullName evidence="5">Uncharacterized protein LOC111436574</fullName>
    </submittedName>
</protein>
<keyword evidence="1" id="KW-0862">Zinc</keyword>
<keyword evidence="4" id="KW-1185">Reference proteome</keyword>
<dbReference type="PANTHER" id="PTHR35317">
    <property type="entry name" value="OS04G0629600 PROTEIN"/>
    <property type="match status" value="1"/>
</dbReference>
<accession>A0A6J1EU16</accession>
<dbReference type="KEGG" id="cmos:111436574"/>
<feature type="region of interest" description="Disordered" evidence="2">
    <location>
        <begin position="183"/>
        <end position="232"/>
    </location>
</feature>
<keyword evidence="1" id="KW-0479">Metal-binding</keyword>
<dbReference type="GeneID" id="111436574"/>
<organism evidence="4 5">
    <name type="scientific">Cucurbita moschata</name>
    <name type="common">Winter crookneck squash</name>
    <name type="synonym">Cucurbita pepo var. moschata</name>
    <dbReference type="NCBI Taxonomy" id="3662"/>
    <lineage>
        <taxon>Eukaryota</taxon>
        <taxon>Viridiplantae</taxon>
        <taxon>Streptophyta</taxon>
        <taxon>Embryophyta</taxon>
        <taxon>Tracheophyta</taxon>
        <taxon>Spermatophyta</taxon>
        <taxon>Magnoliopsida</taxon>
        <taxon>eudicotyledons</taxon>
        <taxon>Gunneridae</taxon>
        <taxon>Pentapetalae</taxon>
        <taxon>rosids</taxon>
        <taxon>fabids</taxon>
        <taxon>Cucurbitales</taxon>
        <taxon>Cucurbitaceae</taxon>
        <taxon>Cucurbiteae</taxon>
        <taxon>Cucurbita</taxon>
    </lineage>
</organism>
<name>A0A6J1EU16_CUCMO</name>
<dbReference type="Proteomes" id="UP000504609">
    <property type="component" value="Unplaced"/>
</dbReference>
<evidence type="ECO:0000256" key="1">
    <source>
        <dbReference type="PROSITE-ProRule" id="PRU00047"/>
    </source>
</evidence>